<sequence length="75" mass="8673">MVFDETEAEASPYNTWNLPYSWEEPRKTQPGFTRDSVVNFRNPSIMTVKISHWLKKQGISTDSQSTYGQAFLVID</sequence>
<reference evidence="1 2" key="1">
    <citation type="journal article" date="2022" name="Allergy">
        <title>Genome assembly and annotation of Periplaneta americana reveal a comprehensive cockroach allergen profile.</title>
        <authorList>
            <person name="Wang L."/>
            <person name="Xiong Q."/>
            <person name="Saelim N."/>
            <person name="Wang L."/>
            <person name="Nong W."/>
            <person name="Wan A.T."/>
            <person name="Shi M."/>
            <person name="Liu X."/>
            <person name="Cao Q."/>
            <person name="Hui J.H.L."/>
            <person name="Sookrung N."/>
            <person name="Leung T.F."/>
            <person name="Tungtrongchitr A."/>
            <person name="Tsui S.K.W."/>
        </authorList>
    </citation>
    <scope>NUCLEOTIDE SEQUENCE [LARGE SCALE GENOMIC DNA]</scope>
    <source>
        <strain evidence="1">PWHHKU_190912</strain>
    </source>
</reference>
<keyword evidence="2" id="KW-1185">Reference proteome</keyword>
<evidence type="ECO:0000313" key="2">
    <source>
        <dbReference type="Proteomes" id="UP001148838"/>
    </source>
</evidence>
<protein>
    <submittedName>
        <fullName evidence="1">Uncharacterized protein</fullName>
    </submittedName>
</protein>
<proteinExistence type="predicted"/>
<dbReference type="Proteomes" id="UP001148838">
    <property type="component" value="Unassembled WGS sequence"/>
</dbReference>
<comment type="caution">
    <text evidence="1">The sequence shown here is derived from an EMBL/GenBank/DDBJ whole genome shotgun (WGS) entry which is preliminary data.</text>
</comment>
<name>A0ABQ8S514_PERAM</name>
<evidence type="ECO:0000313" key="1">
    <source>
        <dbReference type="EMBL" id="KAJ4429114.1"/>
    </source>
</evidence>
<organism evidence="1 2">
    <name type="scientific">Periplaneta americana</name>
    <name type="common">American cockroach</name>
    <name type="synonym">Blatta americana</name>
    <dbReference type="NCBI Taxonomy" id="6978"/>
    <lineage>
        <taxon>Eukaryota</taxon>
        <taxon>Metazoa</taxon>
        <taxon>Ecdysozoa</taxon>
        <taxon>Arthropoda</taxon>
        <taxon>Hexapoda</taxon>
        <taxon>Insecta</taxon>
        <taxon>Pterygota</taxon>
        <taxon>Neoptera</taxon>
        <taxon>Polyneoptera</taxon>
        <taxon>Dictyoptera</taxon>
        <taxon>Blattodea</taxon>
        <taxon>Blattoidea</taxon>
        <taxon>Blattidae</taxon>
        <taxon>Blattinae</taxon>
        <taxon>Periplaneta</taxon>
    </lineage>
</organism>
<gene>
    <name evidence="1" type="ORF">ANN_26115</name>
</gene>
<dbReference type="EMBL" id="JAJSOF020000036">
    <property type="protein sequence ID" value="KAJ4429114.1"/>
    <property type="molecule type" value="Genomic_DNA"/>
</dbReference>
<accession>A0ABQ8S514</accession>